<feature type="transmembrane region" description="Helical" evidence="10">
    <location>
        <begin position="228"/>
        <end position="247"/>
    </location>
</feature>
<keyword evidence="5 10" id="KW-0812">Transmembrane</keyword>
<accession>A0A8E1UQV1</accession>
<comment type="similarity">
    <text evidence="10">Belongs to the NqrB/RnfD family.</text>
</comment>
<organism evidence="11 12">
    <name type="scientific">Xylanibacter rarus</name>
    <dbReference type="NCBI Taxonomy" id="1676614"/>
    <lineage>
        <taxon>Bacteria</taxon>
        <taxon>Pseudomonadati</taxon>
        <taxon>Bacteroidota</taxon>
        <taxon>Bacteroidia</taxon>
        <taxon>Bacteroidales</taxon>
        <taxon>Prevotellaceae</taxon>
        <taxon>Xylanibacter</taxon>
    </lineage>
</organism>
<keyword evidence="10" id="KW-1003">Cell membrane</keyword>
<gene>
    <name evidence="10" type="primary">rnfD</name>
    <name evidence="11" type="ORF">ACU52_12765</name>
</gene>
<comment type="function">
    <text evidence="10">Part of a membrane-bound complex that couples electron transfer with translocation of ions across the membrane.</text>
</comment>
<evidence type="ECO:0000256" key="6">
    <source>
        <dbReference type="ARBA" id="ARBA00022967"/>
    </source>
</evidence>
<dbReference type="InterPro" id="IPR011303">
    <property type="entry name" value="RnfD_bac"/>
</dbReference>
<evidence type="ECO:0000256" key="3">
    <source>
        <dbReference type="ARBA" id="ARBA00022630"/>
    </source>
</evidence>
<dbReference type="AlphaFoldDB" id="A0A8E1UQV1"/>
<feature type="transmembrane region" description="Helical" evidence="10">
    <location>
        <begin position="280"/>
        <end position="297"/>
    </location>
</feature>
<dbReference type="PANTHER" id="PTHR30578:SF0">
    <property type="entry name" value="ION-TRANSLOCATING OXIDOREDUCTASE COMPLEX SUBUNIT D"/>
    <property type="match status" value="1"/>
</dbReference>
<comment type="subcellular location">
    <subcellularLocation>
        <location evidence="10">Cell membrane</location>
        <topology evidence="10">Multi-pass membrane protein</topology>
    </subcellularLocation>
</comment>
<reference evidence="11 12" key="1">
    <citation type="submission" date="2015-06" db="EMBL/GenBank/DDBJ databases">
        <title>Prevotella sp. 109, sp. nov., a novel member of the family Prevotellaceae isolated from human faeces.</title>
        <authorList>
            <person name="Shkoporov A.N."/>
            <person name="Chaplin A.V."/>
            <person name="Kafarskaia L.I."/>
            <person name="Efimov B.A."/>
        </authorList>
    </citation>
    <scope>NUCLEOTIDE SEQUENCE [LARGE SCALE GENOMIC DNA]</scope>
    <source>
        <strain evidence="11 12">109</strain>
    </source>
</reference>
<feature type="transmembrane region" description="Helical" evidence="10">
    <location>
        <begin position="195"/>
        <end position="216"/>
    </location>
</feature>
<evidence type="ECO:0000256" key="7">
    <source>
        <dbReference type="ARBA" id="ARBA00022982"/>
    </source>
</evidence>
<comment type="caution">
    <text evidence="11">The sequence shown here is derived from an EMBL/GenBank/DDBJ whole genome shotgun (WGS) entry which is preliminary data.</text>
</comment>
<dbReference type="GO" id="GO:0055085">
    <property type="term" value="P:transmembrane transport"/>
    <property type="evidence" value="ECO:0007669"/>
    <property type="project" value="InterPro"/>
</dbReference>
<keyword evidence="2 10" id="KW-0597">Phosphoprotein</keyword>
<dbReference type="EMBL" id="LFQU01000034">
    <property type="protein sequence ID" value="KOO67582.1"/>
    <property type="molecule type" value="Genomic_DNA"/>
</dbReference>
<name>A0A8E1UQV1_9BACT</name>
<evidence type="ECO:0000256" key="10">
    <source>
        <dbReference type="HAMAP-Rule" id="MF_00462"/>
    </source>
</evidence>
<dbReference type="HAMAP" id="MF_00462">
    <property type="entry name" value="RsxD_RnfD"/>
    <property type="match status" value="1"/>
</dbReference>
<dbReference type="Pfam" id="PF03116">
    <property type="entry name" value="NQR2_RnfD_RnfE"/>
    <property type="match status" value="1"/>
</dbReference>
<keyword evidence="7 10" id="KW-0249">Electron transport</keyword>
<keyword evidence="11" id="KW-0830">Ubiquinone</keyword>
<dbReference type="PANTHER" id="PTHR30578">
    <property type="entry name" value="ELECTRON TRANSPORT COMPLEX PROTEIN RNFD"/>
    <property type="match status" value="1"/>
</dbReference>
<proteinExistence type="inferred from homology"/>
<keyword evidence="8 10" id="KW-1133">Transmembrane helix</keyword>
<evidence type="ECO:0000256" key="1">
    <source>
        <dbReference type="ARBA" id="ARBA00022448"/>
    </source>
</evidence>
<keyword evidence="9 10" id="KW-0472">Membrane</keyword>
<protein>
    <recommendedName>
        <fullName evidence="10">Ion-translocating oxidoreductase complex subunit D</fullName>
        <ecNumber evidence="10">7.-.-.-</ecNumber>
    </recommendedName>
    <alternativeName>
        <fullName evidence="10">Rnf electron transport complex subunit D</fullName>
    </alternativeName>
</protein>
<dbReference type="RefSeq" id="WP_021855617.1">
    <property type="nucleotide sequence ID" value="NZ_DAWBWQ010000120.1"/>
</dbReference>
<dbReference type="NCBIfam" id="TIGR01946">
    <property type="entry name" value="rnfD"/>
    <property type="match status" value="1"/>
</dbReference>
<feature type="transmembrane region" description="Helical" evidence="10">
    <location>
        <begin position="95"/>
        <end position="113"/>
    </location>
</feature>
<feature type="transmembrane region" description="Helical" evidence="10">
    <location>
        <begin position="253"/>
        <end position="271"/>
    </location>
</feature>
<sequence>MSKLIVSLSPHAHGTDSVERNMYGVIIALLPALLVSFLYFGIGSVVVCASSVAACMFFEWAITKYIMKKEPTLTDGSAILTGLLLGFNLPSNLPVWIIIIGALVAIGIGKMTFGGLGCNPFNPALVGRCFLLVSFPAQMTSWPVAGQLTSYVDAQTGATPLSIMKEAIKSGDPTVLDRLPDSVSLLLGNPGINHGAGTIGEICALALIIGLIYMLWKKIITWHIPVSILATVFVFCGLLHVANPIYANPVAELLTGGLMLGAIFMATDYVTSPMTHKGQIIYGIAIGALTVIIRNWGSYPEGMSFAILIMNAFTPLINAYVKPKRFGEIVKEDKK</sequence>
<evidence type="ECO:0000256" key="8">
    <source>
        <dbReference type="ARBA" id="ARBA00022989"/>
    </source>
</evidence>
<keyword evidence="12" id="KW-1185">Reference proteome</keyword>
<evidence type="ECO:0000256" key="9">
    <source>
        <dbReference type="ARBA" id="ARBA00023136"/>
    </source>
</evidence>
<comment type="subunit">
    <text evidence="10">The complex is composed of six subunits: RnfA, RnfB, RnfC, RnfD, RnfE and RnfG.</text>
</comment>
<comment type="cofactor">
    <cofactor evidence="10">
        <name>FMN</name>
        <dbReference type="ChEBI" id="CHEBI:58210"/>
    </cofactor>
</comment>
<feature type="transmembrane region" description="Helical" evidence="10">
    <location>
        <begin position="303"/>
        <end position="321"/>
    </location>
</feature>
<dbReference type="EC" id="7.-.-.-" evidence="10"/>
<dbReference type="GO" id="GO:0005886">
    <property type="term" value="C:plasma membrane"/>
    <property type="evidence" value="ECO:0007669"/>
    <property type="project" value="UniProtKB-SubCell"/>
</dbReference>
<keyword evidence="4 10" id="KW-0288">FMN</keyword>
<evidence type="ECO:0000256" key="4">
    <source>
        <dbReference type="ARBA" id="ARBA00022643"/>
    </source>
</evidence>
<evidence type="ECO:0000313" key="12">
    <source>
        <dbReference type="Proteomes" id="UP000036951"/>
    </source>
</evidence>
<keyword evidence="6 10" id="KW-1278">Translocase</keyword>
<dbReference type="OrthoDB" id="9776359at2"/>
<keyword evidence="1 10" id="KW-0813">Transport</keyword>
<dbReference type="GO" id="GO:0022900">
    <property type="term" value="P:electron transport chain"/>
    <property type="evidence" value="ECO:0007669"/>
    <property type="project" value="UniProtKB-UniRule"/>
</dbReference>
<feature type="modified residue" description="FMN phosphoryl threonine" evidence="10">
    <location>
        <position position="159"/>
    </location>
</feature>
<dbReference type="InterPro" id="IPR004338">
    <property type="entry name" value="NqrB/RnfD"/>
</dbReference>
<evidence type="ECO:0000313" key="11">
    <source>
        <dbReference type="EMBL" id="KOO67582.1"/>
    </source>
</evidence>
<evidence type="ECO:0000256" key="2">
    <source>
        <dbReference type="ARBA" id="ARBA00022553"/>
    </source>
</evidence>
<feature type="transmembrane region" description="Helical" evidence="10">
    <location>
        <begin position="125"/>
        <end position="145"/>
    </location>
</feature>
<dbReference type="Proteomes" id="UP000036951">
    <property type="component" value="Unassembled WGS sequence"/>
</dbReference>
<keyword evidence="3 10" id="KW-0285">Flavoprotein</keyword>
<evidence type="ECO:0000256" key="5">
    <source>
        <dbReference type="ARBA" id="ARBA00022692"/>
    </source>
</evidence>